<name>A0ABR2IDM1_9EUKA</name>
<gene>
    <name evidence="2" type="ORF">M9Y10_012877</name>
</gene>
<dbReference type="PROSITE" id="PS51840">
    <property type="entry name" value="C2_NT"/>
    <property type="match status" value="1"/>
</dbReference>
<feature type="domain" description="C2 NT-type" evidence="1">
    <location>
        <begin position="8"/>
        <end position="151"/>
    </location>
</feature>
<protein>
    <recommendedName>
        <fullName evidence="1">C2 NT-type domain-containing protein</fullName>
    </recommendedName>
</protein>
<dbReference type="Proteomes" id="UP001470230">
    <property type="component" value="Unassembled WGS sequence"/>
</dbReference>
<dbReference type="Pfam" id="PF10358">
    <property type="entry name" value="NT-C2"/>
    <property type="match status" value="1"/>
</dbReference>
<comment type="caution">
    <text evidence="2">The sequence shown here is derived from an EMBL/GenBank/DDBJ whole genome shotgun (WGS) entry which is preliminary data.</text>
</comment>
<evidence type="ECO:0000313" key="3">
    <source>
        <dbReference type="Proteomes" id="UP001470230"/>
    </source>
</evidence>
<evidence type="ECO:0000313" key="2">
    <source>
        <dbReference type="EMBL" id="KAK8861182.1"/>
    </source>
</evidence>
<sequence>MSAKPPQQSKSKPATQQVTFKFSNLRLNNVPFYSKNISLKFQDSRFSKNNTSSEPVNNFQVVWTQAIEMHKNITRDSSNKLIPSIIDITVYMHPPKGGGKDEIAHGKLDLAQLVVKGNGDGSVELQSIILESSLSFHVDMTGISELVEVHNDAKPDDLPVFPEIHPVAKNSWFNMKHNPDLIEQDANLLVEAALKKKTTTTK</sequence>
<organism evidence="2 3">
    <name type="scientific">Tritrichomonas musculus</name>
    <dbReference type="NCBI Taxonomy" id="1915356"/>
    <lineage>
        <taxon>Eukaryota</taxon>
        <taxon>Metamonada</taxon>
        <taxon>Parabasalia</taxon>
        <taxon>Tritrichomonadida</taxon>
        <taxon>Tritrichomonadidae</taxon>
        <taxon>Tritrichomonas</taxon>
    </lineage>
</organism>
<dbReference type="EMBL" id="JAPFFF010000018">
    <property type="protein sequence ID" value="KAK8861182.1"/>
    <property type="molecule type" value="Genomic_DNA"/>
</dbReference>
<keyword evidence="3" id="KW-1185">Reference proteome</keyword>
<proteinExistence type="predicted"/>
<evidence type="ECO:0000259" key="1">
    <source>
        <dbReference type="PROSITE" id="PS51840"/>
    </source>
</evidence>
<reference evidence="2 3" key="1">
    <citation type="submission" date="2024-04" db="EMBL/GenBank/DDBJ databases">
        <title>Tritrichomonas musculus Genome.</title>
        <authorList>
            <person name="Alves-Ferreira E."/>
            <person name="Grigg M."/>
            <person name="Lorenzi H."/>
            <person name="Galac M."/>
        </authorList>
    </citation>
    <scope>NUCLEOTIDE SEQUENCE [LARGE SCALE GENOMIC DNA]</scope>
    <source>
        <strain evidence="2 3">EAF2021</strain>
    </source>
</reference>
<dbReference type="InterPro" id="IPR019448">
    <property type="entry name" value="NT-C2"/>
</dbReference>
<accession>A0ABR2IDM1</accession>